<dbReference type="SUPFAM" id="SSF53067">
    <property type="entry name" value="Actin-like ATPase domain"/>
    <property type="match status" value="1"/>
</dbReference>
<organism evidence="5 6">
    <name type="scientific">candidate division CSSED10-310 bacterium</name>
    <dbReference type="NCBI Taxonomy" id="2855610"/>
    <lineage>
        <taxon>Bacteria</taxon>
        <taxon>Bacteria division CSSED10-310</taxon>
    </lineage>
</organism>
<keyword evidence="6" id="KW-1185">Reference proteome</keyword>
<protein>
    <recommendedName>
        <fullName evidence="3">Glucokinase</fullName>
        <ecNumber evidence="3">2.7.1.2</ecNumber>
    </recommendedName>
    <alternativeName>
        <fullName evidence="3">Glucose kinase</fullName>
    </alternativeName>
</protein>
<dbReference type="InterPro" id="IPR003836">
    <property type="entry name" value="Glucokinase"/>
</dbReference>
<keyword evidence="3" id="KW-0963">Cytoplasm</keyword>
<keyword evidence="3" id="KW-0324">Glycolysis</keyword>
<proteinExistence type="inferred from homology"/>
<keyword evidence="2 3" id="KW-0418">Kinase</keyword>
<dbReference type="PANTHER" id="PTHR47363:SF1">
    <property type="entry name" value="GLUCOKINASE"/>
    <property type="match status" value="1"/>
</dbReference>
<name>A0ABV6YRC5_UNCC1</name>
<keyword evidence="3" id="KW-0547">Nucleotide-binding</keyword>
<evidence type="ECO:0000256" key="2">
    <source>
        <dbReference type="ARBA" id="ARBA00022777"/>
    </source>
</evidence>
<evidence type="ECO:0000256" key="4">
    <source>
        <dbReference type="RuleBase" id="RU004046"/>
    </source>
</evidence>
<feature type="binding site" evidence="3">
    <location>
        <begin position="9"/>
        <end position="14"/>
    </location>
    <ligand>
        <name>ATP</name>
        <dbReference type="ChEBI" id="CHEBI:30616"/>
    </ligand>
</feature>
<comment type="subcellular location">
    <subcellularLocation>
        <location evidence="3">Cytoplasm</location>
    </subcellularLocation>
</comment>
<accession>A0ABV6YRC5</accession>
<comment type="similarity">
    <text evidence="3 4">Belongs to the bacterial glucokinase family.</text>
</comment>
<dbReference type="NCBIfam" id="TIGR00749">
    <property type="entry name" value="glk"/>
    <property type="match status" value="1"/>
</dbReference>
<dbReference type="EMBL" id="JBHPBY010000003">
    <property type="protein sequence ID" value="MFC1848641.1"/>
    <property type="molecule type" value="Genomic_DNA"/>
</dbReference>
<comment type="caution">
    <text evidence="5">The sequence shown here is derived from an EMBL/GenBank/DDBJ whole genome shotgun (WGS) entry which is preliminary data.</text>
</comment>
<reference evidence="5 6" key="1">
    <citation type="submission" date="2024-09" db="EMBL/GenBank/DDBJ databases">
        <title>Laminarin stimulates single cell rates of sulfate reduction while oxygen inhibits transcriptomic activity in coastal marine sediment.</title>
        <authorList>
            <person name="Lindsay M."/>
            <person name="Orcutt B."/>
            <person name="Emerson D."/>
            <person name="Stepanauskas R."/>
            <person name="D'Angelo T."/>
        </authorList>
    </citation>
    <scope>NUCLEOTIDE SEQUENCE [LARGE SCALE GENOMIC DNA]</scope>
    <source>
        <strain evidence="5">SAG AM-311-K15</strain>
    </source>
</reference>
<dbReference type="Gene3D" id="3.40.367.20">
    <property type="match status" value="1"/>
</dbReference>
<dbReference type="HAMAP" id="MF_00524">
    <property type="entry name" value="Glucokinase"/>
    <property type="match status" value="1"/>
</dbReference>
<evidence type="ECO:0000256" key="1">
    <source>
        <dbReference type="ARBA" id="ARBA00022679"/>
    </source>
</evidence>
<evidence type="ECO:0000313" key="6">
    <source>
        <dbReference type="Proteomes" id="UP001594351"/>
    </source>
</evidence>
<dbReference type="InterPro" id="IPR043129">
    <property type="entry name" value="ATPase_NBD"/>
</dbReference>
<dbReference type="GO" id="GO:0004340">
    <property type="term" value="F:glucokinase activity"/>
    <property type="evidence" value="ECO:0007669"/>
    <property type="project" value="UniProtKB-EC"/>
</dbReference>
<keyword evidence="1 3" id="KW-0808">Transferase</keyword>
<dbReference type="Gene3D" id="3.30.420.40">
    <property type="match status" value="1"/>
</dbReference>
<comment type="catalytic activity">
    <reaction evidence="3">
        <text>D-glucose + ATP = D-glucose 6-phosphate + ADP + H(+)</text>
        <dbReference type="Rhea" id="RHEA:17825"/>
        <dbReference type="ChEBI" id="CHEBI:4167"/>
        <dbReference type="ChEBI" id="CHEBI:15378"/>
        <dbReference type="ChEBI" id="CHEBI:30616"/>
        <dbReference type="ChEBI" id="CHEBI:61548"/>
        <dbReference type="ChEBI" id="CHEBI:456216"/>
        <dbReference type="EC" id="2.7.1.2"/>
    </reaction>
</comment>
<dbReference type="CDD" id="cd24008">
    <property type="entry name" value="ASKHA_NBD_GLK"/>
    <property type="match status" value="1"/>
</dbReference>
<evidence type="ECO:0000313" key="5">
    <source>
        <dbReference type="EMBL" id="MFC1848641.1"/>
    </source>
</evidence>
<dbReference type="PANTHER" id="PTHR47363">
    <property type="entry name" value="GLUCOKINASE"/>
    <property type="match status" value="1"/>
</dbReference>
<gene>
    <name evidence="3 5" type="primary">glk</name>
    <name evidence="5" type="ORF">ACFL27_00390</name>
</gene>
<dbReference type="Pfam" id="PF02685">
    <property type="entry name" value="Glucokinase"/>
    <property type="match status" value="1"/>
</dbReference>
<keyword evidence="3" id="KW-0067">ATP-binding</keyword>
<dbReference type="Proteomes" id="UP001594351">
    <property type="component" value="Unassembled WGS sequence"/>
</dbReference>
<dbReference type="EC" id="2.7.1.2" evidence="3"/>
<sequence>MRDRLVLAGDIGGTNIRLALYRYEQGTLLEQRREIYATGDFSRFEEVVALFLKQTDFSTLDACFGVPGPVIDGKACTPNLAWVFEERQIAQTLGLASLTLVNDLVVLANALPYLTEDELLCLHAGVAENKAGIRALLAPGTGLGQAFISSTARGDHVFSSEGGHVDFAPTTEIETELLCFLHKRLDRVSYEHILSGPGLVNIYSFLKDKQRSEGPGVEPDEDVEYPTPEVISHNALFGLDPFCVQALDIFASALGSQAGNLVLTLMAMGGVFIGGGIATKIQQKLVDGTVVASYLDKGYMSLLVRQTPLYLILDSTAALKGAASIAARASEEQF</sequence>
<evidence type="ECO:0000256" key="3">
    <source>
        <dbReference type="HAMAP-Rule" id="MF_00524"/>
    </source>
</evidence>